<gene>
    <name evidence="1" type="ORF">LYNGBM3L_27650</name>
</gene>
<evidence type="ECO:0000313" key="1">
    <source>
        <dbReference type="EMBL" id="EGJ32225.1"/>
    </source>
</evidence>
<dbReference type="HOGENOM" id="CLU_3345995_0_0_3"/>
<organism evidence="1 2">
    <name type="scientific">Moorena producens 3L</name>
    <dbReference type="NCBI Taxonomy" id="489825"/>
    <lineage>
        <taxon>Bacteria</taxon>
        <taxon>Bacillati</taxon>
        <taxon>Cyanobacteriota</taxon>
        <taxon>Cyanophyceae</taxon>
        <taxon>Coleofasciculales</taxon>
        <taxon>Coleofasciculaceae</taxon>
        <taxon>Moorena</taxon>
    </lineage>
</organism>
<proteinExistence type="predicted"/>
<sequence>MIANKAISQLSFAEIKGASHFGNNITQSNDISRVSAP</sequence>
<dbReference type="AlphaFoldDB" id="F4XT50"/>
<keyword evidence="2" id="KW-1185">Reference proteome</keyword>
<reference evidence="2" key="1">
    <citation type="journal article" date="2011" name="Proc. Natl. Acad. Sci. U.S.A.">
        <title>Genomic insights into the physiology and ecology of the marine filamentous cyanobacterium Lyngbya majuscula.</title>
        <authorList>
            <person name="Jones A.C."/>
            <person name="Monroe E.A."/>
            <person name="Podell S."/>
            <person name="Hess W.R."/>
            <person name="Klages S."/>
            <person name="Esquenazi E."/>
            <person name="Niessen S."/>
            <person name="Hoover H."/>
            <person name="Rothmann M."/>
            <person name="Lasken R.S."/>
            <person name="Yates J.R.III."/>
            <person name="Reinhardt R."/>
            <person name="Kube M."/>
            <person name="Burkart M.D."/>
            <person name="Allen E.E."/>
            <person name="Dorrestein P.C."/>
            <person name="Gerwick W.H."/>
            <person name="Gerwick L."/>
        </authorList>
    </citation>
    <scope>NUCLEOTIDE SEQUENCE [LARGE SCALE GENOMIC DNA]</scope>
    <source>
        <strain evidence="2">3L</strain>
    </source>
</reference>
<dbReference type="EMBL" id="GL890927">
    <property type="protein sequence ID" value="EGJ32225.1"/>
    <property type="molecule type" value="Genomic_DNA"/>
</dbReference>
<protein>
    <submittedName>
        <fullName evidence="1">Uncharacterized protein</fullName>
    </submittedName>
</protein>
<accession>F4XT50</accession>
<evidence type="ECO:0000313" key="2">
    <source>
        <dbReference type="Proteomes" id="UP000003959"/>
    </source>
</evidence>
<name>F4XT50_9CYAN</name>
<dbReference type="Proteomes" id="UP000003959">
    <property type="component" value="Unassembled WGS sequence"/>
</dbReference>